<evidence type="ECO:0000256" key="1">
    <source>
        <dbReference type="SAM" id="Coils"/>
    </source>
</evidence>
<accession>A0A024T9R8</accession>
<keyword evidence="1" id="KW-0175">Coiled coil</keyword>
<dbReference type="Pfam" id="PF10252">
    <property type="entry name" value="PP28"/>
    <property type="match status" value="1"/>
</dbReference>
<dbReference type="Gene3D" id="1.10.720.30">
    <property type="entry name" value="SAP domain"/>
    <property type="match status" value="1"/>
</dbReference>
<feature type="domain" description="SAP" evidence="3">
    <location>
        <begin position="208"/>
        <end position="242"/>
    </location>
</feature>
<dbReference type="AlphaFoldDB" id="A0A024T9R8"/>
<feature type="compositionally biased region" description="Acidic residues" evidence="2">
    <location>
        <begin position="56"/>
        <end position="69"/>
    </location>
</feature>
<sequence>MSGKGDAAAKKAKSSKRNSLKGGNRKFVTSAEELEARNVVEEVRQEKRRVRRDDGDSGDDDEDDDDDGVMFDRAVEEKEEELEEKRVSKPKGVAGIIQVQNPNFAPASNKAIKAKDIDPNAEAQPLTRRERETLEKEAKAANYMKRHLAGQTDEAKRDIRRLEEVKKRREEAALRKKQEEEAAAELAKKAAKMTVKGGDEEALDARAIKALKPNVLKDYLKERGLSIQGQKADLIQRLIDYENEKSL</sequence>
<name>A0A024T9R8_9STRA</name>
<dbReference type="InterPro" id="IPR019380">
    <property type="entry name" value="Casein_kinase_sb_PP28"/>
</dbReference>
<dbReference type="Pfam" id="PF02037">
    <property type="entry name" value="SAP"/>
    <property type="match status" value="1"/>
</dbReference>
<gene>
    <name evidence="4" type="ORF">H310_14848</name>
</gene>
<evidence type="ECO:0000313" key="4">
    <source>
        <dbReference type="EMBL" id="ETV90356.1"/>
    </source>
</evidence>
<reference evidence="4" key="1">
    <citation type="submission" date="2013-12" db="EMBL/GenBank/DDBJ databases">
        <title>The Genome Sequence of Aphanomyces invadans NJM9701.</title>
        <authorList>
            <consortium name="The Broad Institute Genomics Platform"/>
            <person name="Russ C."/>
            <person name="Tyler B."/>
            <person name="van West P."/>
            <person name="Dieguez-Uribeondo J."/>
            <person name="Young S.K."/>
            <person name="Zeng Q."/>
            <person name="Gargeya S."/>
            <person name="Fitzgerald M."/>
            <person name="Abouelleil A."/>
            <person name="Alvarado L."/>
            <person name="Chapman S.B."/>
            <person name="Gainer-Dewar J."/>
            <person name="Goldberg J."/>
            <person name="Griggs A."/>
            <person name="Gujja S."/>
            <person name="Hansen M."/>
            <person name="Howarth C."/>
            <person name="Imamovic A."/>
            <person name="Ireland A."/>
            <person name="Larimer J."/>
            <person name="McCowan C."/>
            <person name="Murphy C."/>
            <person name="Pearson M."/>
            <person name="Poon T.W."/>
            <person name="Priest M."/>
            <person name="Roberts A."/>
            <person name="Saif S."/>
            <person name="Shea T."/>
            <person name="Sykes S."/>
            <person name="Wortman J."/>
            <person name="Nusbaum C."/>
            <person name="Birren B."/>
        </authorList>
    </citation>
    <scope>NUCLEOTIDE SEQUENCE [LARGE SCALE GENOMIC DNA]</scope>
    <source>
        <strain evidence="4">NJM9701</strain>
    </source>
</reference>
<dbReference type="VEuPathDB" id="FungiDB:H310_14848"/>
<dbReference type="SUPFAM" id="SSF68906">
    <property type="entry name" value="SAP domain"/>
    <property type="match status" value="1"/>
</dbReference>
<feature type="compositionally biased region" description="Basic and acidic residues" evidence="2">
    <location>
        <begin position="34"/>
        <end position="55"/>
    </location>
</feature>
<dbReference type="PROSITE" id="PS50800">
    <property type="entry name" value="SAP"/>
    <property type="match status" value="1"/>
</dbReference>
<dbReference type="RefSeq" id="XP_008881011.1">
    <property type="nucleotide sequence ID" value="XM_008882789.1"/>
</dbReference>
<feature type="coiled-coil region" evidence="1">
    <location>
        <begin position="145"/>
        <end position="196"/>
    </location>
</feature>
<dbReference type="EMBL" id="KI914046">
    <property type="protein sequence ID" value="ETV90356.1"/>
    <property type="molecule type" value="Genomic_DNA"/>
</dbReference>
<evidence type="ECO:0000256" key="2">
    <source>
        <dbReference type="SAM" id="MobiDB-lite"/>
    </source>
</evidence>
<dbReference type="InterPro" id="IPR036361">
    <property type="entry name" value="SAP_dom_sf"/>
</dbReference>
<organism evidence="4">
    <name type="scientific">Aphanomyces invadans</name>
    <dbReference type="NCBI Taxonomy" id="157072"/>
    <lineage>
        <taxon>Eukaryota</taxon>
        <taxon>Sar</taxon>
        <taxon>Stramenopiles</taxon>
        <taxon>Oomycota</taxon>
        <taxon>Saprolegniomycetes</taxon>
        <taxon>Saprolegniales</taxon>
        <taxon>Verrucalvaceae</taxon>
        <taxon>Aphanomyces</taxon>
    </lineage>
</organism>
<dbReference type="eggNOG" id="KOG3375">
    <property type="taxonomic scope" value="Eukaryota"/>
</dbReference>
<feature type="compositionally biased region" description="Basic residues" evidence="2">
    <location>
        <begin position="10"/>
        <end position="19"/>
    </location>
</feature>
<feature type="region of interest" description="Disordered" evidence="2">
    <location>
        <begin position="107"/>
        <end position="132"/>
    </location>
</feature>
<dbReference type="PANTHER" id="PTHR22055">
    <property type="entry name" value="28 KDA HEAT- AND ACID-STABLE PHOSPHOPROTEIN PDGF-ASSOCIATED PROTEIN"/>
    <property type="match status" value="1"/>
</dbReference>
<evidence type="ECO:0000259" key="3">
    <source>
        <dbReference type="PROSITE" id="PS50800"/>
    </source>
</evidence>
<dbReference type="OrthoDB" id="21120at2759"/>
<feature type="region of interest" description="Disordered" evidence="2">
    <location>
        <begin position="1"/>
        <end position="89"/>
    </location>
</feature>
<dbReference type="GeneID" id="20091898"/>
<protein>
    <recommendedName>
        <fullName evidence="3">SAP domain-containing protein</fullName>
    </recommendedName>
</protein>
<proteinExistence type="predicted"/>
<dbReference type="InterPro" id="IPR039876">
    <property type="entry name" value="HAP28"/>
</dbReference>
<dbReference type="InterPro" id="IPR003034">
    <property type="entry name" value="SAP_dom"/>
</dbReference>
<dbReference type="SMART" id="SM00513">
    <property type="entry name" value="SAP"/>
    <property type="match status" value="1"/>
</dbReference>